<evidence type="ECO:0000313" key="2">
    <source>
        <dbReference type="Proteomes" id="UP000265520"/>
    </source>
</evidence>
<dbReference type="AlphaFoldDB" id="A0A392N5Q7"/>
<organism evidence="1 2">
    <name type="scientific">Trifolium medium</name>
    <dbReference type="NCBI Taxonomy" id="97028"/>
    <lineage>
        <taxon>Eukaryota</taxon>
        <taxon>Viridiplantae</taxon>
        <taxon>Streptophyta</taxon>
        <taxon>Embryophyta</taxon>
        <taxon>Tracheophyta</taxon>
        <taxon>Spermatophyta</taxon>
        <taxon>Magnoliopsida</taxon>
        <taxon>eudicotyledons</taxon>
        <taxon>Gunneridae</taxon>
        <taxon>Pentapetalae</taxon>
        <taxon>rosids</taxon>
        <taxon>fabids</taxon>
        <taxon>Fabales</taxon>
        <taxon>Fabaceae</taxon>
        <taxon>Papilionoideae</taxon>
        <taxon>50 kb inversion clade</taxon>
        <taxon>NPAAA clade</taxon>
        <taxon>Hologalegina</taxon>
        <taxon>IRL clade</taxon>
        <taxon>Trifolieae</taxon>
        <taxon>Trifolium</taxon>
    </lineage>
</organism>
<proteinExistence type="predicted"/>
<sequence>MLFLASDHLLRWKNTIHGGLCENVIHDCVGLVAFEATTNPVQVVADTERDGWGSQVVEQCGAASGTSSPMGEVTR</sequence>
<dbReference type="EMBL" id="LXQA010027036">
    <property type="protein sequence ID" value="MCH94318.1"/>
    <property type="molecule type" value="Genomic_DNA"/>
</dbReference>
<gene>
    <name evidence="1" type="ORF">A2U01_0015276</name>
</gene>
<keyword evidence="2" id="KW-1185">Reference proteome</keyword>
<reference evidence="1 2" key="1">
    <citation type="journal article" date="2018" name="Front. Plant Sci.">
        <title>Red Clover (Trifolium pratense) and Zigzag Clover (T. medium) - A Picture of Genomic Similarities and Differences.</title>
        <authorList>
            <person name="Dluhosova J."/>
            <person name="Istvanek J."/>
            <person name="Nedelnik J."/>
            <person name="Repkova J."/>
        </authorList>
    </citation>
    <scope>NUCLEOTIDE SEQUENCE [LARGE SCALE GENOMIC DNA]</scope>
    <source>
        <strain evidence="2">cv. 10/8</strain>
        <tissue evidence="1">Leaf</tissue>
    </source>
</reference>
<accession>A0A392N5Q7</accession>
<evidence type="ECO:0000313" key="1">
    <source>
        <dbReference type="EMBL" id="MCH94318.1"/>
    </source>
</evidence>
<dbReference type="Proteomes" id="UP000265520">
    <property type="component" value="Unassembled WGS sequence"/>
</dbReference>
<comment type="caution">
    <text evidence="1">The sequence shown here is derived from an EMBL/GenBank/DDBJ whole genome shotgun (WGS) entry which is preliminary data.</text>
</comment>
<name>A0A392N5Q7_9FABA</name>
<protein>
    <submittedName>
        <fullName evidence="1">Uncharacterized protein</fullName>
    </submittedName>
</protein>